<evidence type="ECO:0000256" key="2">
    <source>
        <dbReference type="SAM" id="MobiDB-lite"/>
    </source>
</evidence>
<protein>
    <submittedName>
        <fullName evidence="4">Uncharacterized protein</fullName>
    </submittedName>
</protein>
<feature type="coiled-coil region" evidence="1">
    <location>
        <begin position="1372"/>
        <end position="1420"/>
    </location>
</feature>
<feature type="region of interest" description="Disordered" evidence="2">
    <location>
        <begin position="1200"/>
        <end position="1227"/>
    </location>
</feature>
<feature type="compositionally biased region" description="Basic and acidic residues" evidence="2">
    <location>
        <begin position="1200"/>
        <end position="1215"/>
    </location>
</feature>
<feature type="region of interest" description="Disordered" evidence="2">
    <location>
        <begin position="1296"/>
        <end position="1345"/>
    </location>
</feature>
<evidence type="ECO:0000313" key="4">
    <source>
        <dbReference type="WBParaSite" id="maker-E.canG7_contigs_8919-snap-gene-0.3-mRNA-1"/>
    </source>
</evidence>
<sequence>MSSGVDSHGHLSSIRTSGCICQNGRNSDSQPKASLRQEQSSDERFVQTLLCPEASSLIEQIRDIKRRLSEATAELSPTVYPLATRDILTAVSLGRYEAAQHFVSSTQPVSNNGNECTHSRCHCCAGVLSFLAYLISTNSSFEQPRWSELRKILRDQHPIKHTFCCPDVENALKELVSISCELTVSTVPFHEMQEMERRLQAVDAEVVHLQSQVQSLQKLLDDVHSESNWRQSAISEELNANSMKTSSIVAWLDLATSSPTSDTESELRRQTNNSSRQGNEQELDLRAKISALIADKEAELAELRRGAVKWASKHTLIRSKQAEIEELNGVLSNGLALVPDVSESDTIIGSPKLQIPSSEDLIGHIRSLCHDLAVFFQSLKPFNAQKVLPSLKSPSDTLTEALARIRPFTGIAEISGNPTNLDHASCQQLEADRADYGLDNPLTVRIRQPMKLTRSGDTEVQGDGDLQVIDEFLSPSPPASTPRHPLPKQALSSQDQKISQLSDEHRNTNAEIEYLKLAVASLKQEVKNNQEALQLLCESRLTLLERVGALTGGDECEDSFADFVSELRQIDSLDEHLKTLDKCDDLLTQRLMNWSRKCQEDGEVALKQKEVEMTHLLARLEEEEALLKSHSDETKELHAQINLLQQPFSSKPYHIQEEITESVPLLQAFEESMQPTQAVPLKRTPSADSDQFEPFKRGVGGAVQTSHEASLQSKINDQVATISQLEARLCAQNEEFRAKLAEADEKASQFNAIQCAYESDVQQLKTVLRQKTSEVSQLQQMVSSSNQEISDLTEQIKRLKSDSKVLQEELKLAQEEAVMRSLEMENLQGVLNEKTEELSDIREVVMDHEAQMRNLRFVLNNKDVDLMERDRQIEALLNKLAISEADSEAVRKDFAQLNTIFECLWKSTLLIDDSAERSGTLPVVGHEPMLALRSSSAVDQFLSLLSSKESETVVCDVQACIRAYKSLQEKAKEQKCEVDASPTIVRDDLDLPWNPCCVTAVSAISAIMGDAKVFNLLRDLAYSESCRVRLANLLSNVESQKDQLKGMLSALQAEVETNHVQLAERNRQLILLGIDPNDTTVPISVSRTSTSNGSTTVCYVDTEDNVGTEAVLPMVQVVSQASNESDSLKKRVKALEAENTEKAKIIEQMKKLHEDSKESVFSMEQCCQEMELSKTETNRQYRQIENQFLDLKIKKRNANEEQYDKDKTEKTEKKIQPSGETQDMETKDKELQEKLEEMEEEIIENRAEKSRLQQQLHKVREKLEKLEATIGKQKLEKIPYFKEENTTNRLKKLKEIPDRKSKGKEVAKDMKEDVKEVREKGKRHKENEEMTAEESKTGRGNELRNKYAKKKVEQKEFQERIEQVIATTLHDAEVAATEMEELRQRLHEVKREKLGKTEECDRLSNEVAVLMRELNEAKARESALMSVSELPVVEPSVVEAVRADPLLSSTPPGLVQKTPVIVDVCHGHEEESTTLHEGRVAELMSMVEEAGAREGELKEQVMENVVRSRQLESELAGERAKVSKLADEVAEKELEKEALLRSCEQMTEELKVKASEQRALEERIEQVVATTLHDAEVAATEMEELR</sequence>
<name>A0A915EY73_9CEST</name>
<feature type="compositionally biased region" description="Polar residues" evidence="2">
    <location>
        <begin position="490"/>
        <end position="501"/>
    </location>
</feature>
<dbReference type="PANTHER" id="PTHR45615:SF63">
    <property type="entry name" value="CHROMOSOME UNDETERMINED SCAFFOLD_10, WHOLE GENOME SHOTGUN SEQUENCE"/>
    <property type="match status" value="1"/>
</dbReference>
<keyword evidence="3" id="KW-1185">Reference proteome</keyword>
<feature type="compositionally biased region" description="Polar residues" evidence="2">
    <location>
        <begin position="270"/>
        <end position="280"/>
    </location>
</feature>
<dbReference type="WBParaSite" id="maker-E.canG7_contigs_8919-snap-gene-0.3-mRNA-1">
    <property type="protein sequence ID" value="maker-E.canG7_contigs_8919-snap-gene-0.3-mRNA-1"/>
    <property type="gene ID" value="EcG7_10657"/>
</dbReference>
<feature type="coiled-coil region" evidence="1">
    <location>
        <begin position="606"/>
        <end position="640"/>
    </location>
</feature>
<dbReference type="SUPFAM" id="SSF90257">
    <property type="entry name" value="Myosin rod fragments"/>
    <property type="match status" value="1"/>
</dbReference>
<evidence type="ECO:0000313" key="3">
    <source>
        <dbReference type="Proteomes" id="UP000887562"/>
    </source>
</evidence>
<reference evidence="4" key="1">
    <citation type="submission" date="2022-11" db="UniProtKB">
        <authorList>
            <consortium name="WormBaseParasite"/>
        </authorList>
    </citation>
    <scope>IDENTIFICATION</scope>
</reference>
<feature type="region of interest" description="Disordered" evidence="2">
    <location>
        <begin position="472"/>
        <end position="505"/>
    </location>
</feature>
<feature type="coiled-coil region" evidence="1">
    <location>
        <begin position="726"/>
        <end position="851"/>
    </location>
</feature>
<accession>A0A915EY73</accession>
<feature type="coiled-coil region" evidence="1">
    <location>
        <begin position="1508"/>
        <end position="1563"/>
    </location>
</feature>
<feature type="coiled-coil region" evidence="1">
    <location>
        <begin position="192"/>
        <end position="219"/>
    </location>
</feature>
<keyword evidence="1" id="KW-0175">Coiled coil</keyword>
<feature type="region of interest" description="Disordered" evidence="2">
    <location>
        <begin position="258"/>
        <end position="281"/>
    </location>
</feature>
<dbReference type="PANTHER" id="PTHR45615">
    <property type="entry name" value="MYOSIN HEAVY CHAIN, NON-MUSCLE"/>
    <property type="match status" value="1"/>
</dbReference>
<dbReference type="Proteomes" id="UP000887562">
    <property type="component" value="Unplaced"/>
</dbReference>
<evidence type="ECO:0000256" key="1">
    <source>
        <dbReference type="SAM" id="Coils"/>
    </source>
</evidence>
<proteinExistence type="predicted"/>
<organism evidence="3 4">
    <name type="scientific">Echinococcus canadensis</name>
    <dbReference type="NCBI Taxonomy" id="519352"/>
    <lineage>
        <taxon>Eukaryota</taxon>
        <taxon>Metazoa</taxon>
        <taxon>Spiralia</taxon>
        <taxon>Lophotrochozoa</taxon>
        <taxon>Platyhelminthes</taxon>
        <taxon>Cestoda</taxon>
        <taxon>Eucestoda</taxon>
        <taxon>Cyclophyllidea</taxon>
        <taxon>Taeniidae</taxon>
        <taxon>Echinococcus</taxon>
        <taxon>Echinococcus canadensis group</taxon>
    </lineage>
</organism>